<evidence type="ECO:0000313" key="11">
    <source>
        <dbReference type="EMBL" id="GGO69361.1"/>
    </source>
</evidence>
<evidence type="ECO:0000256" key="4">
    <source>
        <dbReference type="ARBA" id="ARBA00022692"/>
    </source>
</evidence>
<proteinExistence type="inferred from homology"/>
<dbReference type="Pfam" id="PF00691">
    <property type="entry name" value="OmpA"/>
    <property type="match status" value="1"/>
</dbReference>
<evidence type="ECO:0000256" key="1">
    <source>
        <dbReference type="ARBA" id="ARBA00004162"/>
    </source>
</evidence>
<dbReference type="EMBL" id="BMLS01000003">
    <property type="protein sequence ID" value="GGO69361.1"/>
    <property type="molecule type" value="Genomic_DNA"/>
</dbReference>
<feature type="compositionally biased region" description="Low complexity" evidence="8">
    <location>
        <begin position="303"/>
        <end position="313"/>
    </location>
</feature>
<keyword evidence="3" id="KW-1003">Cell membrane</keyword>
<comment type="caution">
    <text evidence="11">The sequence shown here is derived from an EMBL/GenBank/DDBJ whole genome shotgun (WGS) entry which is preliminary data.</text>
</comment>
<dbReference type="PANTHER" id="PTHR30329">
    <property type="entry name" value="STATOR ELEMENT OF FLAGELLAR MOTOR COMPLEX"/>
    <property type="match status" value="1"/>
</dbReference>
<dbReference type="Gene3D" id="3.30.1330.60">
    <property type="entry name" value="OmpA-like domain"/>
    <property type="match status" value="1"/>
</dbReference>
<comment type="similarity">
    <text evidence="2">Belongs to the MotB family.</text>
</comment>
<keyword evidence="12" id="KW-1185">Reference proteome</keyword>
<evidence type="ECO:0000256" key="7">
    <source>
        <dbReference type="PROSITE-ProRule" id="PRU00473"/>
    </source>
</evidence>
<evidence type="ECO:0000256" key="3">
    <source>
        <dbReference type="ARBA" id="ARBA00022475"/>
    </source>
</evidence>
<reference evidence="11" key="2">
    <citation type="submission" date="2020-09" db="EMBL/GenBank/DDBJ databases">
        <authorList>
            <person name="Sun Q."/>
            <person name="Zhou Y."/>
        </authorList>
    </citation>
    <scope>NUCLEOTIDE SEQUENCE</scope>
    <source>
        <strain evidence="11">CGMCC 1.7086</strain>
    </source>
</reference>
<keyword evidence="5 9" id="KW-1133">Transmembrane helix</keyword>
<keyword evidence="4 9" id="KW-0812">Transmembrane</keyword>
<dbReference type="Proteomes" id="UP000606935">
    <property type="component" value="Unassembled WGS sequence"/>
</dbReference>
<dbReference type="InterPro" id="IPR036737">
    <property type="entry name" value="OmpA-like_sf"/>
</dbReference>
<evidence type="ECO:0000313" key="12">
    <source>
        <dbReference type="Proteomes" id="UP000606935"/>
    </source>
</evidence>
<evidence type="ECO:0000256" key="8">
    <source>
        <dbReference type="SAM" id="MobiDB-lite"/>
    </source>
</evidence>
<dbReference type="PANTHER" id="PTHR30329:SF21">
    <property type="entry name" value="LIPOPROTEIN YIAD-RELATED"/>
    <property type="match status" value="1"/>
</dbReference>
<dbReference type="InterPro" id="IPR006665">
    <property type="entry name" value="OmpA-like"/>
</dbReference>
<feature type="transmembrane region" description="Helical" evidence="9">
    <location>
        <begin position="28"/>
        <end position="47"/>
    </location>
</feature>
<protein>
    <submittedName>
        <fullName evidence="11">Chemotaxis protein LafU</fullName>
    </submittedName>
</protein>
<dbReference type="InterPro" id="IPR050330">
    <property type="entry name" value="Bact_OuterMem_StrucFunc"/>
</dbReference>
<gene>
    <name evidence="11" type="primary">lafU</name>
    <name evidence="11" type="ORF">GCM10010982_20340</name>
</gene>
<feature type="domain" description="OmpA-like" evidence="10">
    <location>
        <begin position="174"/>
        <end position="292"/>
    </location>
</feature>
<evidence type="ECO:0000259" key="10">
    <source>
        <dbReference type="PROSITE" id="PS51123"/>
    </source>
</evidence>
<reference evidence="11" key="1">
    <citation type="journal article" date="2014" name="Int. J. Syst. Evol. Microbiol.">
        <title>Complete genome sequence of Corynebacterium casei LMG S-19264T (=DSM 44701T), isolated from a smear-ripened cheese.</title>
        <authorList>
            <consortium name="US DOE Joint Genome Institute (JGI-PGF)"/>
            <person name="Walter F."/>
            <person name="Albersmeier A."/>
            <person name="Kalinowski J."/>
            <person name="Ruckert C."/>
        </authorList>
    </citation>
    <scope>NUCLEOTIDE SEQUENCE</scope>
    <source>
        <strain evidence="11">CGMCC 1.7086</strain>
    </source>
</reference>
<dbReference type="PROSITE" id="PS51123">
    <property type="entry name" value="OMPA_2"/>
    <property type="match status" value="1"/>
</dbReference>
<evidence type="ECO:0000256" key="2">
    <source>
        <dbReference type="ARBA" id="ARBA00008914"/>
    </source>
</evidence>
<comment type="subcellular location">
    <subcellularLocation>
        <location evidence="1">Cell membrane</location>
        <topology evidence="1">Single-pass membrane protein</topology>
    </subcellularLocation>
</comment>
<dbReference type="Pfam" id="PF13677">
    <property type="entry name" value="MotB_plug"/>
    <property type="match status" value="1"/>
</dbReference>
<evidence type="ECO:0000256" key="9">
    <source>
        <dbReference type="SAM" id="Phobius"/>
    </source>
</evidence>
<dbReference type="SUPFAM" id="SSF103088">
    <property type="entry name" value="OmpA-like"/>
    <property type="match status" value="1"/>
</dbReference>
<name>A0A917YYZ6_9ALTE</name>
<sequence length="329" mass="35776">MMNTNAPVIIRRTTRGAPKAKGGGAWKVAFADFTLAMMAFFMVLWILEVSNVKERTEIAHYMRTHSIFDGSPALFEPGNSPFPVDLGGSPSIVDQGASNRVPPDNPVPGMSEYLHIPAGEDHPNAGKGEHLNSMLEGTFATPSELGMLLKVFEQVAEQQLAQSNLLVEVVPSGLRIIIRDDKENQMFKRGQVSMTPFFEDLLFSLGGIFTQVKNQVIISGHSDATSFNSSQYSNWELSGDRALQARQVLVAGGMPPAQVAQVAAFAANRLLNEQSAGSSENRRVELLILTPEAQSQLDALFSPQQSPAVQQAAEEARANQPVSRMEAIR</sequence>
<evidence type="ECO:0000256" key="6">
    <source>
        <dbReference type="ARBA" id="ARBA00023136"/>
    </source>
</evidence>
<organism evidence="11 12">
    <name type="scientific">Bowmanella pacifica</name>
    <dbReference type="NCBI Taxonomy" id="502051"/>
    <lineage>
        <taxon>Bacteria</taxon>
        <taxon>Pseudomonadati</taxon>
        <taxon>Pseudomonadota</taxon>
        <taxon>Gammaproteobacteria</taxon>
        <taxon>Alteromonadales</taxon>
        <taxon>Alteromonadaceae</taxon>
        <taxon>Bowmanella</taxon>
    </lineage>
</organism>
<dbReference type="GO" id="GO:0005886">
    <property type="term" value="C:plasma membrane"/>
    <property type="evidence" value="ECO:0007669"/>
    <property type="project" value="UniProtKB-SubCell"/>
</dbReference>
<evidence type="ECO:0000256" key="5">
    <source>
        <dbReference type="ARBA" id="ARBA00022989"/>
    </source>
</evidence>
<dbReference type="InterPro" id="IPR025713">
    <property type="entry name" value="MotB-like_N_dom"/>
</dbReference>
<accession>A0A917YYZ6</accession>
<keyword evidence="6 7" id="KW-0472">Membrane</keyword>
<dbReference type="RefSeq" id="WP_188694269.1">
    <property type="nucleotide sequence ID" value="NZ_BMLS01000003.1"/>
</dbReference>
<feature type="region of interest" description="Disordered" evidence="8">
    <location>
        <begin position="303"/>
        <end position="329"/>
    </location>
</feature>
<dbReference type="AlphaFoldDB" id="A0A917YYZ6"/>